<dbReference type="Gene3D" id="3.90.550.10">
    <property type="entry name" value="Spore Coat Polysaccharide Biosynthesis Protein SpsA, Chain A"/>
    <property type="match status" value="1"/>
</dbReference>
<feature type="domain" description="CBS" evidence="1">
    <location>
        <begin position="1"/>
        <end position="46"/>
    </location>
</feature>
<dbReference type="PROSITE" id="PS51371">
    <property type="entry name" value="CBS"/>
    <property type="match status" value="1"/>
</dbReference>
<dbReference type="InterPro" id="IPR000644">
    <property type="entry name" value="CBS_dom"/>
</dbReference>
<reference evidence="2" key="1">
    <citation type="journal article" date="2014" name="Front. Microbiol.">
        <title>High frequency of phylogenetically diverse reductive dehalogenase-homologous genes in deep subseafloor sedimentary metagenomes.</title>
        <authorList>
            <person name="Kawai M."/>
            <person name="Futagami T."/>
            <person name="Toyoda A."/>
            <person name="Takaki Y."/>
            <person name="Nishi S."/>
            <person name="Hori S."/>
            <person name="Arai W."/>
            <person name="Tsubouchi T."/>
            <person name="Morono Y."/>
            <person name="Uchiyama I."/>
            <person name="Ito T."/>
            <person name="Fujiyama A."/>
            <person name="Inagaki F."/>
            <person name="Takami H."/>
        </authorList>
    </citation>
    <scope>NUCLEOTIDE SEQUENCE</scope>
    <source>
        <strain evidence="2">Expedition CK06-06</strain>
    </source>
</reference>
<protein>
    <recommendedName>
        <fullName evidence="1">CBS domain-containing protein</fullName>
    </recommendedName>
</protein>
<dbReference type="InterPro" id="IPR046342">
    <property type="entry name" value="CBS_dom_sf"/>
</dbReference>
<dbReference type="PANTHER" id="PTHR22572">
    <property type="entry name" value="SUGAR-1-PHOSPHATE GUANYL TRANSFERASE"/>
    <property type="match status" value="1"/>
</dbReference>
<dbReference type="SUPFAM" id="SSF53448">
    <property type="entry name" value="Nucleotide-diphospho-sugar transferases"/>
    <property type="match status" value="1"/>
</dbReference>
<organism evidence="2">
    <name type="scientific">marine sediment metagenome</name>
    <dbReference type="NCBI Taxonomy" id="412755"/>
    <lineage>
        <taxon>unclassified sequences</taxon>
        <taxon>metagenomes</taxon>
        <taxon>ecological metagenomes</taxon>
    </lineage>
</organism>
<comment type="caution">
    <text evidence="2">The sequence shown here is derived from an EMBL/GenBank/DDBJ whole genome shotgun (WGS) entry which is preliminary data.</text>
</comment>
<evidence type="ECO:0000259" key="1">
    <source>
        <dbReference type="PROSITE" id="PS51371"/>
    </source>
</evidence>
<dbReference type="Pfam" id="PF00483">
    <property type="entry name" value="NTP_transferase"/>
    <property type="match status" value="1"/>
</dbReference>
<dbReference type="Gene3D" id="3.10.580.10">
    <property type="entry name" value="CBS-domain"/>
    <property type="match status" value="1"/>
</dbReference>
<feature type="non-terminal residue" evidence="2">
    <location>
        <position position="1"/>
    </location>
</feature>
<dbReference type="Pfam" id="PF00571">
    <property type="entry name" value="CBS"/>
    <property type="match status" value="1"/>
</dbReference>
<accession>X1JLB8</accession>
<proteinExistence type="predicted"/>
<dbReference type="AlphaFoldDB" id="X1JLB8"/>
<dbReference type="InterPro" id="IPR005835">
    <property type="entry name" value="NTP_transferase_dom"/>
</dbReference>
<feature type="non-terminal residue" evidence="2">
    <location>
        <position position="247"/>
    </location>
</feature>
<dbReference type="InterPro" id="IPR050486">
    <property type="entry name" value="Mannose-1P_guanyltransferase"/>
</dbReference>
<name>X1JLB8_9ZZZZ</name>
<gene>
    <name evidence="2" type="ORF">S03H2_59023</name>
</gene>
<sequence length="247" mass="28372">ALQLMKKYEIRHIPVVDDKNKIIDIFLWKDFLKNGEVACAIKNVPVIIMAGGKGKRLDPFTKILPKPLIPIDEKPVIEVIMDNFKKYGFNKFIIALNYKAEMIKMYFAENPNEYQIEYIQEKDFLGTIGALSLIKEKLGGTSIVSNCDVVIDANYDDLLNYHKQNNNQITILGVSRNINIPYGILNMKNERADFEEIIEKPDYHFIVNSGVYVLEPEVVDLIPKNESIDMPKLLVMAKKKGFKIQVY</sequence>
<dbReference type="InterPro" id="IPR029044">
    <property type="entry name" value="Nucleotide-diphossugar_trans"/>
</dbReference>
<dbReference type="EMBL" id="BARU01037934">
    <property type="protein sequence ID" value="GAH79054.1"/>
    <property type="molecule type" value="Genomic_DNA"/>
</dbReference>
<evidence type="ECO:0000313" key="2">
    <source>
        <dbReference type="EMBL" id="GAH79054.1"/>
    </source>
</evidence>